<dbReference type="Gene3D" id="3.30.70.1010">
    <property type="entry name" value="Translation elongation factor EF1B, gamma chain, conserved domain"/>
    <property type="match status" value="1"/>
</dbReference>
<dbReference type="InterPro" id="IPR001662">
    <property type="entry name" value="EF1B_G_C"/>
</dbReference>
<dbReference type="GO" id="GO:0061631">
    <property type="term" value="F:ubiquitin conjugating enzyme activity"/>
    <property type="evidence" value="ECO:0007669"/>
    <property type="project" value="UniProtKB-EC"/>
</dbReference>
<dbReference type="EMBL" id="AFRT01001184">
    <property type="protein sequence ID" value="ELU41062.1"/>
    <property type="molecule type" value="Genomic_DNA"/>
</dbReference>
<dbReference type="AlphaFoldDB" id="L8WW55"/>
<keyword evidence="2" id="KW-0808">Transferase</keyword>
<feature type="domain" description="EF-1-gamma C-terminal" evidence="11">
    <location>
        <begin position="635"/>
        <end position="794"/>
    </location>
</feature>
<feature type="region of interest" description="Disordered" evidence="10">
    <location>
        <begin position="161"/>
        <end position="200"/>
    </location>
</feature>
<keyword evidence="4 8" id="KW-0251">Elongation factor</keyword>
<dbReference type="InterPro" id="IPR004046">
    <property type="entry name" value="GST_C"/>
</dbReference>
<dbReference type="FunFam" id="3.10.110.10:FF:000031">
    <property type="entry name" value="Ubiquitin-conjugating enzyme E2 22"/>
    <property type="match status" value="1"/>
</dbReference>
<dbReference type="STRING" id="983506.L8WW55"/>
<keyword evidence="6" id="KW-0067">ATP-binding</keyword>
<keyword evidence="3" id="KW-0547">Nucleotide-binding</keyword>
<dbReference type="InterPro" id="IPR050802">
    <property type="entry name" value="EF-GSTs"/>
</dbReference>
<evidence type="ECO:0000259" key="11">
    <source>
        <dbReference type="PROSITE" id="PS50040"/>
    </source>
</evidence>
<dbReference type="PANTHER" id="PTHR43986">
    <property type="entry name" value="ELONGATION FACTOR 1-GAMMA"/>
    <property type="match status" value="1"/>
</dbReference>
<dbReference type="CDD" id="cd03181">
    <property type="entry name" value="GST_C_EF1Bgamma_like"/>
    <property type="match status" value="1"/>
</dbReference>
<accession>L8WW55</accession>
<feature type="region of interest" description="Disordered" evidence="10">
    <location>
        <begin position="230"/>
        <end position="252"/>
    </location>
</feature>
<dbReference type="FunFam" id="1.20.1050.10:FF:000006">
    <property type="entry name" value="Elongation factor 1 gamma"/>
    <property type="match status" value="1"/>
</dbReference>
<sequence length="837" mass="91670">MVTPAAFRKLVKEIQQLRAEPPEGIRVVPSEENMLDVTGIIAGPEGTPYAGGYYHIHFSFPPTFPASPPSARMLTKIFHPNVSRSGEICVNTLKKDWKPTYGLGHVLVTIKCLLIVPNAESALDEEAGKLLLEDWDEFCSRAKMWNSIHATHKVAPVEFQTPASSSTSTSTPAVVAPTKTASSVPENTNASEPASPPKSKLEIPAVPIVQQTPLQPSAVGNAASIIPETVTTSVKPPSAGKTSSASGTENGAAGVVKTTAKRVATGGVEKKKKAALPQTIRFFGLIIMHFMRFVLLALWFFWNIFLVFHLVYCILWTGRIRDIGMEKRLTTFAVDSPGSASTLRLMTTDTVVNLLARVPLTTLRSTTLPQHHGLYRKALYHRNPTACQARKLCISFDGGLRLPSTRPSLPLARSLPSRAKMASPCSRAAPLPATVGRIQTQMGQVLITLAVASLSPNSGLLGTSPTDAALVDQWVSYIDSEVLSKGFSLYGLLHGQFPYNKPYETFLREKIHDGLTVLNTHLTHNTFFLPTNRICLADITAAAVCCVLFETFLGPDDRAKYPSVQRLLETVANQPKLKDVFGTIKYADAPLQYVPPKKEKPAAAATPAAPKAPKEKKPEKDDDDDEPLVPAEPKAKNPLDDLPKSAFNLEDWKRAYSNMDTRGPGGSLEWFYEKFDPEGFSIWRVDFKYNEELTQTFMSSNQIGGFFNRLEASKKYLFGSVGVLGEANNSRIAGAFILRGKDYKPVLDAAPDWESYEYKQIDLSNPEDKAFFEAALAWDLEIDGKKWADGKNVSVVVLYAEGTVELMDDVCSSSKAGERSILLNSLFVKLVEGSIHL</sequence>
<dbReference type="EC" id="2.3.2.23" evidence="1"/>
<dbReference type="Pfam" id="PF00647">
    <property type="entry name" value="EF1G"/>
    <property type="match status" value="1"/>
</dbReference>
<feature type="domain" description="UBC core" evidence="12">
    <location>
        <begin position="5"/>
        <end position="151"/>
    </location>
</feature>
<evidence type="ECO:0000313" key="15">
    <source>
        <dbReference type="Proteomes" id="UP000011668"/>
    </source>
</evidence>
<dbReference type="SMART" id="SM00212">
    <property type="entry name" value="UBCc"/>
    <property type="match status" value="1"/>
</dbReference>
<dbReference type="Pfam" id="PF00043">
    <property type="entry name" value="GST_C"/>
    <property type="match status" value="1"/>
</dbReference>
<dbReference type="InterPro" id="IPR010987">
    <property type="entry name" value="Glutathione-S-Trfase_C-like"/>
</dbReference>
<dbReference type="Pfam" id="PF00179">
    <property type="entry name" value="UQ_con"/>
    <property type="match status" value="1"/>
</dbReference>
<evidence type="ECO:0000256" key="3">
    <source>
        <dbReference type="ARBA" id="ARBA00022741"/>
    </source>
</evidence>
<dbReference type="SUPFAM" id="SSF47616">
    <property type="entry name" value="GST C-terminal domain-like"/>
    <property type="match status" value="1"/>
</dbReference>
<dbReference type="PROSITE" id="PS00183">
    <property type="entry name" value="UBC_1"/>
    <property type="match status" value="1"/>
</dbReference>
<dbReference type="InterPro" id="IPR016135">
    <property type="entry name" value="UBQ-conjugating_enzyme/RWD"/>
</dbReference>
<dbReference type="FunFam" id="3.30.70.1010:FF:000001">
    <property type="entry name" value="Elongation factor 1-gamma 1"/>
    <property type="match status" value="1"/>
</dbReference>
<dbReference type="OrthoDB" id="249703at2759"/>
<dbReference type="Gene3D" id="3.10.110.10">
    <property type="entry name" value="Ubiquitin Conjugating Enzyme"/>
    <property type="match status" value="1"/>
</dbReference>
<feature type="compositionally biased region" description="Basic and acidic residues" evidence="10">
    <location>
        <begin position="633"/>
        <end position="642"/>
    </location>
</feature>
<evidence type="ECO:0000256" key="9">
    <source>
        <dbReference type="PROSITE-ProRule" id="PRU10133"/>
    </source>
</evidence>
<dbReference type="GO" id="GO:0005524">
    <property type="term" value="F:ATP binding"/>
    <property type="evidence" value="ECO:0007669"/>
    <property type="project" value="UniProtKB-KW"/>
</dbReference>
<feature type="compositionally biased region" description="Low complexity" evidence="10">
    <location>
        <begin position="161"/>
        <end position="178"/>
    </location>
</feature>
<dbReference type="SUPFAM" id="SSF89942">
    <property type="entry name" value="eEF1-gamma domain"/>
    <property type="match status" value="1"/>
</dbReference>
<organism evidence="14 15">
    <name type="scientific">Thanatephorus cucumeris (strain AG1-IA)</name>
    <name type="common">Rice sheath blight fungus</name>
    <name type="synonym">Rhizoctonia solani</name>
    <dbReference type="NCBI Taxonomy" id="983506"/>
    <lineage>
        <taxon>Eukaryota</taxon>
        <taxon>Fungi</taxon>
        <taxon>Dikarya</taxon>
        <taxon>Basidiomycota</taxon>
        <taxon>Agaricomycotina</taxon>
        <taxon>Agaricomycetes</taxon>
        <taxon>Cantharellales</taxon>
        <taxon>Ceratobasidiaceae</taxon>
        <taxon>Rhizoctonia</taxon>
        <taxon>Rhizoctonia solani AG-1</taxon>
    </lineage>
</organism>
<dbReference type="PANTHER" id="PTHR43986:SF1">
    <property type="entry name" value="ELONGATION FACTOR 1-GAMMA"/>
    <property type="match status" value="1"/>
</dbReference>
<dbReference type="InterPro" id="IPR036282">
    <property type="entry name" value="Glutathione-S-Trfase_C_sf"/>
</dbReference>
<feature type="region of interest" description="Disordered" evidence="10">
    <location>
        <begin position="597"/>
        <end position="642"/>
    </location>
</feature>
<reference evidence="14 15" key="1">
    <citation type="journal article" date="2013" name="Nat. Commun.">
        <title>The evolution and pathogenic mechanisms of the rice sheath blight pathogen.</title>
        <authorList>
            <person name="Zheng A."/>
            <person name="Lin R."/>
            <person name="Xu L."/>
            <person name="Qin P."/>
            <person name="Tang C."/>
            <person name="Ai P."/>
            <person name="Zhang D."/>
            <person name="Liu Y."/>
            <person name="Sun Z."/>
            <person name="Feng H."/>
            <person name="Wang Y."/>
            <person name="Chen Y."/>
            <person name="Liang X."/>
            <person name="Fu R."/>
            <person name="Li Q."/>
            <person name="Zhang J."/>
            <person name="Yu X."/>
            <person name="Xie Z."/>
            <person name="Ding L."/>
            <person name="Guan P."/>
            <person name="Tang J."/>
            <person name="Liang Y."/>
            <person name="Wang S."/>
            <person name="Deng Q."/>
            <person name="Li S."/>
            <person name="Zhu J."/>
            <person name="Wang L."/>
            <person name="Liu H."/>
            <person name="Li P."/>
        </authorList>
    </citation>
    <scope>NUCLEOTIDE SEQUENCE [LARGE SCALE GENOMIC DNA]</scope>
    <source>
        <strain evidence="15">AG-1 IA</strain>
    </source>
</reference>
<comment type="caution">
    <text evidence="14">The sequence shown here is derived from an EMBL/GenBank/DDBJ whole genome shotgun (WGS) entry which is preliminary data.</text>
</comment>
<feature type="compositionally biased region" description="Polar residues" evidence="10">
    <location>
        <begin position="179"/>
        <end position="192"/>
    </location>
</feature>
<dbReference type="HOGENOM" id="CLU_339528_0_0_1"/>
<evidence type="ECO:0000256" key="8">
    <source>
        <dbReference type="PROSITE-ProRule" id="PRU00519"/>
    </source>
</evidence>
<dbReference type="SMART" id="SM01183">
    <property type="entry name" value="EF1G"/>
    <property type="match status" value="1"/>
</dbReference>
<dbReference type="CDD" id="cd23804">
    <property type="entry name" value="UBCc_UBE2S"/>
    <property type="match status" value="1"/>
</dbReference>
<gene>
    <name evidence="14" type="ORF">AG1IA_04908</name>
</gene>
<dbReference type="SUPFAM" id="SSF54495">
    <property type="entry name" value="UBC-like"/>
    <property type="match status" value="1"/>
</dbReference>
<name>L8WW55_THACA</name>
<evidence type="ECO:0000256" key="4">
    <source>
        <dbReference type="ARBA" id="ARBA00022768"/>
    </source>
</evidence>
<feature type="domain" description="GST C-terminal" evidence="13">
    <location>
        <begin position="464"/>
        <end position="591"/>
    </location>
</feature>
<feature type="compositionally biased region" description="Polar residues" evidence="10">
    <location>
        <begin position="230"/>
        <end position="249"/>
    </location>
</feature>
<dbReference type="GO" id="GO:0003746">
    <property type="term" value="F:translation elongation factor activity"/>
    <property type="evidence" value="ECO:0007669"/>
    <property type="project" value="UniProtKB-UniRule"/>
</dbReference>
<dbReference type="PROSITE" id="PS50040">
    <property type="entry name" value="EF1G_C"/>
    <property type="match status" value="1"/>
</dbReference>
<dbReference type="GO" id="GO:0005634">
    <property type="term" value="C:nucleus"/>
    <property type="evidence" value="ECO:0007669"/>
    <property type="project" value="TreeGrafter"/>
</dbReference>
<evidence type="ECO:0000256" key="5">
    <source>
        <dbReference type="ARBA" id="ARBA00022786"/>
    </source>
</evidence>
<dbReference type="Gene3D" id="1.20.1050.10">
    <property type="match status" value="1"/>
</dbReference>
<evidence type="ECO:0000256" key="6">
    <source>
        <dbReference type="ARBA" id="ARBA00022840"/>
    </source>
</evidence>
<proteinExistence type="predicted"/>
<keyword evidence="15" id="KW-1185">Reference proteome</keyword>
<dbReference type="PROSITE" id="PS50405">
    <property type="entry name" value="GST_CTER"/>
    <property type="match status" value="1"/>
</dbReference>
<dbReference type="InterPro" id="IPR000608">
    <property type="entry name" value="UBC"/>
</dbReference>
<dbReference type="PROSITE" id="PS50127">
    <property type="entry name" value="UBC_2"/>
    <property type="match status" value="1"/>
</dbReference>
<feature type="compositionally biased region" description="Low complexity" evidence="10">
    <location>
        <begin position="602"/>
        <end position="611"/>
    </location>
</feature>
<evidence type="ECO:0000256" key="7">
    <source>
        <dbReference type="ARBA" id="ARBA00022917"/>
    </source>
</evidence>
<evidence type="ECO:0000259" key="12">
    <source>
        <dbReference type="PROSITE" id="PS50127"/>
    </source>
</evidence>
<evidence type="ECO:0000256" key="1">
    <source>
        <dbReference type="ARBA" id="ARBA00012486"/>
    </source>
</evidence>
<keyword evidence="5" id="KW-0833">Ubl conjugation pathway</keyword>
<evidence type="ECO:0000256" key="10">
    <source>
        <dbReference type="SAM" id="MobiDB-lite"/>
    </source>
</evidence>
<protein>
    <recommendedName>
        <fullName evidence="1">E2 ubiquitin-conjugating enzyme</fullName>
        <ecNumber evidence="1">2.3.2.23</ecNumber>
    </recommendedName>
</protein>
<evidence type="ECO:0000313" key="14">
    <source>
        <dbReference type="EMBL" id="ELU41062.1"/>
    </source>
</evidence>
<dbReference type="InterPro" id="IPR036433">
    <property type="entry name" value="EF1B_G_C_sf"/>
</dbReference>
<dbReference type="GO" id="GO:0005737">
    <property type="term" value="C:cytoplasm"/>
    <property type="evidence" value="ECO:0007669"/>
    <property type="project" value="TreeGrafter"/>
</dbReference>
<feature type="active site" description="Glycyl thioester intermediate" evidence="9">
    <location>
        <position position="89"/>
    </location>
</feature>
<dbReference type="InterPro" id="IPR023313">
    <property type="entry name" value="UBQ-conjugating_AS"/>
</dbReference>
<evidence type="ECO:0000256" key="2">
    <source>
        <dbReference type="ARBA" id="ARBA00022679"/>
    </source>
</evidence>
<dbReference type="Proteomes" id="UP000011668">
    <property type="component" value="Unassembled WGS sequence"/>
</dbReference>
<keyword evidence="7 8" id="KW-0648">Protein biosynthesis</keyword>
<evidence type="ECO:0000259" key="13">
    <source>
        <dbReference type="PROSITE" id="PS50405"/>
    </source>
</evidence>